<feature type="signal peptide" evidence="1">
    <location>
        <begin position="1"/>
        <end position="45"/>
    </location>
</feature>
<sequence length="356" mass="37748">MLARSALVKLAHAPASLQAAATMKGSLIVLLLCALGVALLQGAAAECCGGMSAGTGVCFPANATTCSYGGDVGVTSMTTYQPDGVCQDCDAITTVYIQFFDTYTAQAGPNCKCVAPGAAGDPLVTGFNGRLFDFSGAPGKYFSMISEQAHQLNVKMVDAGFRDAAHPNGGVYMGELGFLYRDHSVVAQVDEAGDMTVTVDGKLLAKERFYQAWLDGEATVEVEPHFPELGHVVVISTPMIIVQVRAVPAETVHGVYLRGHIDFKTTLLAAPARMHGVLGQTLYQKERYPVGDMQFHGEGSPEDYEVSHVLGEDFVYTQYAAVRGERYGRVALASSAYERLEEPLTAGTSAATLALP</sequence>
<evidence type="ECO:0000313" key="3">
    <source>
        <dbReference type="Proteomes" id="UP001489004"/>
    </source>
</evidence>
<protein>
    <submittedName>
        <fullName evidence="2">Uncharacterized protein</fullName>
    </submittedName>
</protein>
<proteinExistence type="predicted"/>
<keyword evidence="3" id="KW-1185">Reference proteome</keyword>
<organism evidence="2 3">
    <name type="scientific">[Myrmecia] bisecta</name>
    <dbReference type="NCBI Taxonomy" id="41462"/>
    <lineage>
        <taxon>Eukaryota</taxon>
        <taxon>Viridiplantae</taxon>
        <taxon>Chlorophyta</taxon>
        <taxon>core chlorophytes</taxon>
        <taxon>Trebouxiophyceae</taxon>
        <taxon>Trebouxiales</taxon>
        <taxon>Trebouxiaceae</taxon>
        <taxon>Myrmecia</taxon>
    </lineage>
</organism>
<gene>
    <name evidence="2" type="ORF">WJX72_008500</name>
</gene>
<evidence type="ECO:0000256" key="1">
    <source>
        <dbReference type="SAM" id="SignalP"/>
    </source>
</evidence>
<keyword evidence="1" id="KW-0732">Signal</keyword>
<dbReference type="Proteomes" id="UP001489004">
    <property type="component" value="Unassembled WGS sequence"/>
</dbReference>
<feature type="chain" id="PRO_5043766283" evidence="1">
    <location>
        <begin position="46"/>
        <end position="356"/>
    </location>
</feature>
<reference evidence="2 3" key="1">
    <citation type="journal article" date="2024" name="Nat. Commun.">
        <title>Phylogenomics reveals the evolutionary origins of lichenization in chlorophyte algae.</title>
        <authorList>
            <person name="Puginier C."/>
            <person name="Libourel C."/>
            <person name="Otte J."/>
            <person name="Skaloud P."/>
            <person name="Haon M."/>
            <person name="Grisel S."/>
            <person name="Petersen M."/>
            <person name="Berrin J.G."/>
            <person name="Delaux P.M."/>
            <person name="Dal Grande F."/>
            <person name="Keller J."/>
        </authorList>
    </citation>
    <scope>NUCLEOTIDE SEQUENCE [LARGE SCALE GENOMIC DNA]</scope>
    <source>
        <strain evidence="2 3">SAG 2043</strain>
    </source>
</reference>
<evidence type="ECO:0000313" key="2">
    <source>
        <dbReference type="EMBL" id="KAK9829890.1"/>
    </source>
</evidence>
<accession>A0AAW1R7E6</accession>
<dbReference type="AlphaFoldDB" id="A0AAW1R7E6"/>
<dbReference type="PANTHER" id="PTHR31656">
    <property type="entry name" value="ROOT CAP DOMAIN-CONTAINING PROTEIN"/>
    <property type="match status" value="1"/>
</dbReference>
<comment type="caution">
    <text evidence="2">The sequence shown here is derived from an EMBL/GenBank/DDBJ whole genome shotgun (WGS) entry which is preliminary data.</text>
</comment>
<name>A0AAW1R7E6_9CHLO</name>
<dbReference type="EMBL" id="JALJOR010000001">
    <property type="protein sequence ID" value="KAK9829890.1"/>
    <property type="molecule type" value="Genomic_DNA"/>
</dbReference>